<name>A0A5J4VB08_9EUKA</name>
<accession>A0A5J4VB08</accession>
<feature type="coiled-coil region" evidence="3">
    <location>
        <begin position="58"/>
        <end position="90"/>
    </location>
</feature>
<proteinExistence type="inferred from homology"/>
<feature type="compositionally biased region" description="Low complexity" evidence="4">
    <location>
        <begin position="223"/>
        <end position="235"/>
    </location>
</feature>
<evidence type="ECO:0000313" key="7">
    <source>
        <dbReference type="EMBL" id="KAA6379641.1"/>
    </source>
</evidence>
<feature type="region of interest" description="Disordered" evidence="4">
    <location>
        <begin position="284"/>
        <end position="311"/>
    </location>
</feature>
<evidence type="ECO:0000256" key="3">
    <source>
        <dbReference type="SAM" id="Coils"/>
    </source>
</evidence>
<dbReference type="GO" id="GO:0005737">
    <property type="term" value="C:cytoplasm"/>
    <property type="evidence" value="ECO:0007669"/>
    <property type="project" value="TreeGrafter"/>
</dbReference>
<dbReference type="GO" id="GO:0045292">
    <property type="term" value="P:mRNA cis splicing, via spliceosome"/>
    <property type="evidence" value="ECO:0007669"/>
    <property type="project" value="TreeGrafter"/>
</dbReference>
<organism evidence="7 8">
    <name type="scientific">Streblomastix strix</name>
    <dbReference type="NCBI Taxonomy" id="222440"/>
    <lineage>
        <taxon>Eukaryota</taxon>
        <taxon>Metamonada</taxon>
        <taxon>Preaxostyla</taxon>
        <taxon>Oxymonadida</taxon>
        <taxon>Streblomastigidae</taxon>
        <taxon>Streblomastix</taxon>
    </lineage>
</organism>
<feature type="domain" description="Splicing factor cactin central" evidence="6">
    <location>
        <begin position="87"/>
        <end position="230"/>
    </location>
</feature>
<dbReference type="PANTHER" id="PTHR21737">
    <property type="entry name" value="POLYGLUTAMINE BINDING PROTEIN 1/MARVEL MEMBRANE-ASSOCIATING DOMAIN CONTAINING 3"/>
    <property type="match status" value="1"/>
</dbReference>
<reference evidence="7 8" key="1">
    <citation type="submission" date="2019-03" db="EMBL/GenBank/DDBJ databases">
        <title>Single cell metagenomics reveals metabolic interactions within the superorganism composed of flagellate Streblomastix strix and complex community of Bacteroidetes bacteria on its surface.</title>
        <authorList>
            <person name="Treitli S.C."/>
            <person name="Kolisko M."/>
            <person name="Husnik F."/>
            <person name="Keeling P."/>
            <person name="Hampl V."/>
        </authorList>
    </citation>
    <scope>NUCLEOTIDE SEQUENCE [LARGE SCALE GENOMIC DNA]</scope>
    <source>
        <strain evidence="7">ST1C</strain>
    </source>
</reference>
<evidence type="ECO:0000256" key="1">
    <source>
        <dbReference type="ARBA" id="ARBA00006895"/>
    </source>
</evidence>
<feature type="region of interest" description="Disordered" evidence="4">
    <location>
        <begin position="322"/>
        <end position="341"/>
    </location>
</feature>
<dbReference type="AlphaFoldDB" id="A0A5J4VB08"/>
<keyword evidence="3" id="KW-0175">Coiled coil</keyword>
<protein>
    <recommendedName>
        <fullName evidence="2">Splicing factor Cactin</fullName>
    </recommendedName>
</protein>
<dbReference type="EMBL" id="SNRW01008364">
    <property type="protein sequence ID" value="KAA6379641.1"/>
    <property type="molecule type" value="Genomic_DNA"/>
</dbReference>
<evidence type="ECO:0000259" key="5">
    <source>
        <dbReference type="Pfam" id="PF09732"/>
    </source>
</evidence>
<dbReference type="OrthoDB" id="265955at2759"/>
<feature type="region of interest" description="Disordered" evidence="4">
    <location>
        <begin position="402"/>
        <end position="537"/>
    </location>
</feature>
<dbReference type="PANTHER" id="PTHR21737:SF4">
    <property type="entry name" value="SPLICING FACTOR CACTIN"/>
    <property type="match status" value="1"/>
</dbReference>
<evidence type="ECO:0000313" key="8">
    <source>
        <dbReference type="Proteomes" id="UP000324800"/>
    </source>
</evidence>
<evidence type="ECO:0000259" key="6">
    <source>
        <dbReference type="Pfam" id="PF10312"/>
    </source>
</evidence>
<evidence type="ECO:0000256" key="4">
    <source>
        <dbReference type="SAM" id="MobiDB-lite"/>
    </source>
</evidence>
<comment type="similarity">
    <text evidence="1">Belongs to the CACTIN family.</text>
</comment>
<evidence type="ECO:0000256" key="2">
    <source>
        <dbReference type="ARBA" id="ARBA00034534"/>
    </source>
</evidence>
<feature type="compositionally biased region" description="Low complexity" evidence="4">
    <location>
        <begin position="520"/>
        <end position="537"/>
    </location>
</feature>
<feature type="compositionally biased region" description="Basic and acidic residues" evidence="4">
    <location>
        <begin position="464"/>
        <end position="477"/>
    </location>
</feature>
<sequence length="718" mass="84904">MCAMPGADFTGTINPFGDTLLEEKFVWLKKNEKLKKLGLSEKQISKAQKKQLEDDRIRELEKAKQRRIENEQEKVRKEELKLKQEEEKNAADYQSWKKSEQDFHLKQVKLRSEIRLKQGRGHAIDYIARNLLFLEEDVHISLETGEIDNYELEMDHWLLDEPYKVFQGMSLNELEEAEKEIIAYSEVDGGKNSQFWAAMNIICNDELDKQRKKQIEDEKKRQSQSSSTSSSYQMSSVIQQRRDILPETEAYIVKQPLHNLLELEKIFRRILERNMMKEQMRLGSNRMQKDRGIQMNKKKGKEKKTINGIIKKMEEEETVKLKRRRIDEDDDEQGNDNNNNNQLIQQQDKLSEDENESDSDEEGVVDTEFFEGALQVIALSKARAIIRYKHEFILRKRLRQLETEAESKHAKEEIEREKEKERESKLKAEIQETKQRARELQEEEERRKEKENRLQKIARGLKSKQKEENDSELKVKEQDDDININNINNEDQIKQDEEDEDLILGPSFIPPPSLSPTDLISQNQQIESSSSSSSNIQQTNNQLIGIDQGEEIDDGIDMGIIDPEFDDREQDEEFDDLVDPKSGSGSSNSSGVVYDWADKYRPRKPKYANRVRTGYMWNKYNRTHYNYDNPPPKTILGYRFNILYPDLINKTRTPTWHTDESTDLYRIIRFHSGPPYEDIAFKIANKEWDRERNRGYKSAFENGVLRLYFNFKRERYRR</sequence>
<feature type="domain" description="Splicing factor Cactin C-terminal" evidence="5">
    <location>
        <begin position="596"/>
        <end position="718"/>
    </location>
</feature>
<feature type="region of interest" description="Disordered" evidence="4">
    <location>
        <begin position="212"/>
        <end position="235"/>
    </location>
</feature>
<feature type="compositionally biased region" description="Basic and acidic residues" evidence="4">
    <location>
        <begin position="212"/>
        <end position="221"/>
    </location>
</feature>
<feature type="region of interest" description="Disordered" evidence="4">
    <location>
        <begin position="570"/>
        <end position="589"/>
    </location>
</feature>
<gene>
    <name evidence="7" type="ORF">EZS28_024832</name>
</gene>
<dbReference type="SMART" id="SM01050">
    <property type="entry name" value="CactinC_cactus"/>
    <property type="match status" value="1"/>
</dbReference>
<dbReference type="InterPro" id="IPR018816">
    <property type="entry name" value="Cactin_central"/>
</dbReference>
<comment type="caution">
    <text evidence="7">The sequence shown here is derived from an EMBL/GenBank/DDBJ whole genome shotgun (WGS) entry which is preliminary data.</text>
</comment>
<dbReference type="GO" id="GO:0005681">
    <property type="term" value="C:spliceosomal complex"/>
    <property type="evidence" value="ECO:0007669"/>
    <property type="project" value="TreeGrafter"/>
</dbReference>
<dbReference type="InterPro" id="IPR019134">
    <property type="entry name" value="Cactin_C"/>
</dbReference>
<feature type="compositionally biased region" description="Basic and acidic residues" evidence="4">
    <location>
        <begin position="402"/>
        <end position="454"/>
    </location>
</feature>
<dbReference type="Pfam" id="PF10312">
    <property type="entry name" value="Cactin_mid"/>
    <property type="match status" value="1"/>
</dbReference>
<dbReference type="Proteomes" id="UP000324800">
    <property type="component" value="Unassembled WGS sequence"/>
</dbReference>
<dbReference type="Pfam" id="PF09732">
    <property type="entry name" value="CactinC_cactus"/>
    <property type="match status" value="1"/>
</dbReference>